<dbReference type="InterPro" id="IPR050275">
    <property type="entry name" value="PGM_Phosphatase"/>
</dbReference>
<accession>A0A8A4Z9R0</accession>
<proteinExistence type="predicted"/>
<name>A0A8A4Z9R0_9MICO</name>
<dbReference type="GO" id="GO:0016791">
    <property type="term" value="F:phosphatase activity"/>
    <property type="evidence" value="ECO:0007669"/>
    <property type="project" value="TreeGrafter"/>
</dbReference>
<reference evidence="3" key="1">
    <citation type="submission" date="2021-03" db="EMBL/GenBank/DDBJ databases">
        <title>Pengzhenrongella sicca gen. nov., sp. nov., a new member of suborder Micrococcineae isolated from High-Arctic tundra soil.</title>
        <authorList>
            <person name="Peng F."/>
        </authorList>
    </citation>
    <scope>NUCLEOTIDE SEQUENCE</scope>
    <source>
        <strain evidence="3">LRZ-2</strain>
    </source>
</reference>
<keyword evidence="4" id="KW-1185">Reference proteome</keyword>
<evidence type="ECO:0000313" key="4">
    <source>
        <dbReference type="Proteomes" id="UP000663937"/>
    </source>
</evidence>
<dbReference type="PANTHER" id="PTHR48100:SF62">
    <property type="entry name" value="GLUCOSYL-3-PHOSPHOGLYCERATE PHOSPHATASE"/>
    <property type="match status" value="1"/>
</dbReference>
<dbReference type="CDD" id="cd07067">
    <property type="entry name" value="HP_PGM_like"/>
    <property type="match status" value="1"/>
</dbReference>
<dbReference type="EMBL" id="CP071868">
    <property type="protein sequence ID" value="QTE28632.1"/>
    <property type="molecule type" value="Genomic_DNA"/>
</dbReference>
<sequence length="220" mass="23500">MSAGTLLLWRHGRTAHNATLRLQGQVDIPLDDIGARQARTAAAALVATTKPGAIVVSDLSRAVATAGFLAEITDQPLVVDPRLRERSFGLWEGLTGDEISARWADEFAVWRAGGEPENVGAETRAAVASRMVEAITEHADRLEADDALVVVSHGAAITLAITALLGLDTVGWRGIAGLTNAHWTELRRNTEKVSPGWRLFGHDLGPSTSIEQWNAGTDLT</sequence>
<protein>
    <submittedName>
        <fullName evidence="3">Histidine phosphatase family protein</fullName>
    </submittedName>
</protein>
<dbReference type="RefSeq" id="WP_227422873.1">
    <property type="nucleotide sequence ID" value="NZ_CP071868.1"/>
</dbReference>
<dbReference type="Proteomes" id="UP000663937">
    <property type="component" value="Chromosome"/>
</dbReference>
<feature type="active site" description="Tele-phosphohistidine intermediate" evidence="1">
    <location>
        <position position="11"/>
    </location>
</feature>
<dbReference type="Gene3D" id="3.40.50.1240">
    <property type="entry name" value="Phosphoglycerate mutase-like"/>
    <property type="match status" value="1"/>
</dbReference>
<dbReference type="Pfam" id="PF00300">
    <property type="entry name" value="His_Phos_1"/>
    <property type="match status" value="1"/>
</dbReference>
<evidence type="ECO:0000256" key="2">
    <source>
        <dbReference type="PIRSR" id="PIRSR613078-2"/>
    </source>
</evidence>
<dbReference type="KEGG" id="psic:J4E96_14895"/>
<evidence type="ECO:0000313" key="3">
    <source>
        <dbReference type="EMBL" id="QTE28632.1"/>
    </source>
</evidence>
<dbReference type="AlphaFoldDB" id="A0A8A4Z9R0"/>
<dbReference type="InterPro" id="IPR029033">
    <property type="entry name" value="His_PPase_superfam"/>
</dbReference>
<gene>
    <name evidence="3" type="ORF">J4E96_14895</name>
</gene>
<organism evidence="3 4">
    <name type="scientific">Pengzhenrongella sicca</name>
    <dbReference type="NCBI Taxonomy" id="2819238"/>
    <lineage>
        <taxon>Bacteria</taxon>
        <taxon>Bacillati</taxon>
        <taxon>Actinomycetota</taxon>
        <taxon>Actinomycetes</taxon>
        <taxon>Micrococcales</taxon>
        <taxon>Pengzhenrongella</taxon>
    </lineage>
</organism>
<evidence type="ECO:0000256" key="1">
    <source>
        <dbReference type="PIRSR" id="PIRSR613078-1"/>
    </source>
</evidence>
<feature type="binding site" evidence="2">
    <location>
        <position position="61"/>
    </location>
    <ligand>
        <name>substrate</name>
    </ligand>
</feature>
<dbReference type="PANTHER" id="PTHR48100">
    <property type="entry name" value="BROAD-SPECIFICITY PHOSPHATASE YOR283W-RELATED"/>
    <property type="match status" value="1"/>
</dbReference>
<dbReference type="GO" id="GO:0005737">
    <property type="term" value="C:cytoplasm"/>
    <property type="evidence" value="ECO:0007669"/>
    <property type="project" value="TreeGrafter"/>
</dbReference>
<dbReference type="InterPro" id="IPR013078">
    <property type="entry name" value="His_Pase_superF_clade-1"/>
</dbReference>
<dbReference type="SMART" id="SM00855">
    <property type="entry name" value="PGAM"/>
    <property type="match status" value="1"/>
</dbReference>
<feature type="binding site" evidence="2">
    <location>
        <begin position="10"/>
        <end position="17"/>
    </location>
    <ligand>
        <name>substrate</name>
    </ligand>
</feature>
<feature type="active site" description="Proton donor/acceptor" evidence="1">
    <location>
        <position position="85"/>
    </location>
</feature>
<dbReference type="SUPFAM" id="SSF53254">
    <property type="entry name" value="Phosphoglycerate mutase-like"/>
    <property type="match status" value="1"/>
</dbReference>